<name>A0ABV7RLT5_9GAMM</name>
<dbReference type="Proteomes" id="UP001595740">
    <property type="component" value="Unassembled WGS sequence"/>
</dbReference>
<comment type="caution">
    <text evidence="1">The sequence shown here is derived from an EMBL/GenBank/DDBJ whole genome shotgun (WGS) entry which is preliminary data.</text>
</comment>
<dbReference type="Gene3D" id="3.40.50.300">
    <property type="entry name" value="P-loop containing nucleotide triphosphate hydrolases"/>
    <property type="match status" value="1"/>
</dbReference>
<dbReference type="SUPFAM" id="SSF52540">
    <property type="entry name" value="P-loop containing nucleoside triphosphate hydrolases"/>
    <property type="match status" value="1"/>
</dbReference>
<accession>A0ABV7RLT5</accession>
<evidence type="ECO:0000313" key="2">
    <source>
        <dbReference type="Proteomes" id="UP001595740"/>
    </source>
</evidence>
<gene>
    <name evidence="1" type="ORF">ACFOLC_00915</name>
</gene>
<reference evidence="2" key="1">
    <citation type="journal article" date="2019" name="Int. J. Syst. Evol. Microbiol.">
        <title>The Global Catalogue of Microorganisms (GCM) 10K type strain sequencing project: providing services to taxonomists for standard genome sequencing and annotation.</title>
        <authorList>
            <consortium name="The Broad Institute Genomics Platform"/>
            <consortium name="The Broad Institute Genome Sequencing Center for Infectious Disease"/>
            <person name="Wu L."/>
            <person name="Ma J."/>
        </authorList>
    </citation>
    <scope>NUCLEOTIDE SEQUENCE [LARGE SCALE GENOMIC DNA]</scope>
    <source>
        <strain evidence="2">KCTC 42875</strain>
    </source>
</reference>
<proteinExistence type="predicted"/>
<dbReference type="EMBL" id="JBHRXK010000001">
    <property type="protein sequence ID" value="MFC3549571.1"/>
    <property type="molecule type" value="Genomic_DNA"/>
</dbReference>
<dbReference type="InterPro" id="IPR027417">
    <property type="entry name" value="P-loop_NTPase"/>
</dbReference>
<evidence type="ECO:0000313" key="1">
    <source>
        <dbReference type="EMBL" id="MFC3549571.1"/>
    </source>
</evidence>
<evidence type="ECO:0008006" key="3">
    <source>
        <dbReference type="Google" id="ProtNLM"/>
    </source>
</evidence>
<sequence length="948" mass="104610">MFEVVGSDIERLSDTDLRSLVVRLATSELRKLGLPLSSVTAGGHQDAADGGLDVRVECPAALPRADFVPRQRTGFQVKKPDMAASAIREEMRPKGALRPAIVELAAQQGAYIIVSAQGSVADKPLRERRQAMRDQLSDLATSDDLHTDFYDRDRLAAWVNEYPGIAAWVRACANRPLDGWSSVDRWGGAQAKGPFLTDASTCLVDESRKPGEALQVLDGVERLRSELRRPGRCVRLIGLSGLGKTRLVQALFEKDVGGDPLDPGLAAYTDYSTETRPSARDMARELIGRGEPAILIVDNCNPETHSELAKLCSESGASISPLTVEYDVREDEPEHTDVFRLQAASSDLLEKWLEQTFDYISQVDRRTIAEFSHGNFRVARALAETLKRGETLGQVKSHDLFERIFRQRNLEDKSLLMAAEDLALAYSVNGEDISSEGELAQLAAIRGIEARQLYEAIAELRRRDVAQARGRWRAILPQAIANGLATNALVRIHPDALDNLMRSASPRLCISIARRLGNLHDSREARAAAARWLVPGGALGDLFNLSGDGLQIVTNLAPLAPADVLNRIGAEVDAHPEITAKDSSHRWEWIRLIRALGYDSEHFAAAAALLVRFIAAEPEGNKSNSAREAFAEMFHLHLSGTQAPPKMRRDLVEALLDSSTPAFQTCGLLALKALLKTSYFSSITSFDFGARSRSWGWEPKLNRDVWDWYVQAIRLCAMAAVRFDEARRILSGNVRGLWRYQACHDALEDVAGALLQKRPWIEGWIALRAALRFDGEQMPPEFRERLEALIDRLKPTDLLHRARAGVLSLGADGWDISDGETDDHEGMRPWEKAALMAQEVGRELAHDPAVREEFMAELMVAGDQQRAFECGMGLAEGATDLNETWALLLSDSRRPTSRAAIRRCSGASSGAATISILRSHSASWRTPCTAAVWCKPCLTCRRAWASTM</sequence>
<dbReference type="RefSeq" id="WP_386756819.1">
    <property type="nucleotide sequence ID" value="NZ_JBHRXK010000001.1"/>
</dbReference>
<keyword evidence="2" id="KW-1185">Reference proteome</keyword>
<organism evidence="1 2">
    <name type="scientific">Lysobacter cavernae</name>
    <dbReference type="NCBI Taxonomy" id="1685901"/>
    <lineage>
        <taxon>Bacteria</taxon>
        <taxon>Pseudomonadati</taxon>
        <taxon>Pseudomonadota</taxon>
        <taxon>Gammaproteobacteria</taxon>
        <taxon>Lysobacterales</taxon>
        <taxon>Lysobacteraceae</taxon>
        <taxon>Lysobacter</taxon>
    </lineage>
</organism>
<protein>
    <recommendedName>
        <fullName evidence="3">ATP-binding protein</fullName>
    </recommendedName>
</protein>